<dbReference type="EMBL" id="JACHGY010000001">
    <property type="protein sequence ID" value="MBB6431066.1"/>
    <property type="molecule type" value="Genomic_DNA"/>
</dbReference>
<dbReference type="InterPro" id="IPR051203">
    <property type="entry name" value="Polysaccharide_Synthase-Rel"/>
</dbReference>
<dbReference type="InterPro" id="IPR036291">
    <property type="entry name" value="NAD(P)-bd_dom_sf"/>
</dbReference>
<keyword evidence="5" id="KW-1185">Reference proteome</keyword>
<dbReference type="AlphaFoldDB" id="A0A7X0H887"/>
<feature type="region of interest" description="Disordered" evidence="2">
    <location>
        <begin position="129"/>
        <end position="158"/>
    </location>
</feature>
<proteinExistence type="inferred from homology"/>
<protein>
    <submittedName>
        <fullName evidence="4">FlaA1/EpsC-like NDP-sugar epimerase</fullName>
    </submittedName>
</protein>
<feature type="region of interest" description="Disordered" evidence="2">
    <location>
        <begin position="1"/>
        <end position="32"/>
    </location>
</feature>
<feature type="compositionally biased region" description="Polar residues" evidence="2">
    <location>
        <begin position="1"/>
        <end position="10"/>
    </location>
</feature>
<evidence type="ECO:0000256" key="1">
    <source>
        <dbReference type="ARBA" id="ARBA00007430"/>
    </source>
</evidence>
<evidence type="ECO:0000256" key="2">
    <source>
        <dbReference type="SAM" id="MobiDB-lite"/>
    </source>
</evidence>
<dbReference type="SUPFAM" id="SSF51735">
    <property type="entry name" value="NAD(P)-binding Rossmann-fold domains"/>
    <property type="match status" value="1"/>
</dbReference>
<evidence type="ECO:0000259" key="3">
    <source>
        <dbReference type="Pfam" id="PF02719"/>
    </source>
</evidence>
<organism evidence="4 5">
    <name type="scientific">Algisphaera agarilytica</name>
    <dbReference type="NCBI Taxonomy" id="1385975"/>
    <lineage>
        <taxon>Bacteria</taxon>
        <taxon>Pseudomonadati</taxon>
        <taxon>Planctomycetota</taxon>
        <taxon>Phycisphaerae</taxon>
        <taxon>Phycisphaerales</taxon>
        <taxon>Phycisphaeraceae</taxon>
        <taxon>Algisphaera</taxon>
    </lineage>
</organism>
<dbReference type="PANTHER" id="PTHR43318:SF1">
    <property type="entry name" value="POLYSACCHARIDE BIOSYNTHESIS PROTEIN EPSC-RELATED"/>
    <property type="match status" value="1"/>
</dbReference>
<gene>
    <name evidence="4" type="ORF">HNQ40_002872</name>
</gene>
<dbReference type="Pfam" id="PF02719">
    <property type="entry name" value="Polysacc_synt_2"/>
    <property type="match status" value="1"/>
</dbReference>
<sequence>MDHTGRSNPRSPLFAAKNSSISARTPRERRTGPGTLLVGTALCVRQLLPSLLTLDPAPSLLGCLLPKPAILPLPVLGGFDQLEAMAQRPEVQQVLVSLPAVMDDQLRTIAATLDRLGVTWRYLPPLADQLAGHSTPRNPKRRTGGVDPTQLIDRQPRPLDEPAIRAGVTGKTVLITGAGGSIGSELAHVVARFNPSRLVLVERSENSLFEIDRQIARRYPGLVRETVLHDVTQAERTLDLVERIAPAVIFHAAAHKHVPMMENHPAEAVENNFYGTRSIADAANQAGCERFVMISTDKAVNPSSVMGASKRLAELYIRHLDQGSDTTFCMVRFGNVLGSACSLIPIWTDQLGRGGPITVTHREMTRYFMTIPEAAGLVLQAGAYAEGGEVFLLDMGKPIRILDMADRFLRLQGFAPDVDVKIEITGPRPGEKLFEELAYTGEDMLPTPHESIRIWRAAQPEPAQIQQIISTFDRLRDKSSDGSRRWRDTNSEAIVTALRSLLPEMVKAASAAG</sequence>
<comment type="caution">
    <text evidence="4">The sequence shown here is derived from an EMBL/GenBank/DDBJ whole genome shotgun (WGS) entry which is preliminary data.</text>
</comment>
<dbReference type="InterPro" id="IPR003869">
    <property type="entry name" value="Polysac_CapD-like"/>
</dbReference>
<accession>A0A7X0H887</accession>
<evidence type="ECO:0000313" key="4">
    <source>
        <dbReference type="EMBL" id="MBB6431066.1"/>
    </source>
</evidence>
<reference evidence="4 5" key="1">
    <citation type="submission" date="2020-08" db="EMBL/GenBank/DDBJ databases">
        <title>Genomic Encyclopedia of Type Strains, Phase IV (KMG-IV): sequencing the most valuable type-strain genomes for metagenomic binning, comparative biology and taxonomic classification.</title>
        <authorList>
            <person name="Goeker M."/>
        </authorList>
    </citation>
    <scope>NUCLEOTIDE SEQUENCE [LARGE SCALE GENOMIC DNA]</scope>
    <source>
        <strain evidence="4 5">DSM 103725</strain>
    </source>
</reference>
<dbReference type="CDD" id="cd05237">
    <property type="entry name" value="UDP_invert_4-6DH_SDR_e"/>
    <property type="match status" value="1"/>
</dbReference>
<evidence type="ECO:0000313" key="5">
    <source>
        <dbReference type="Proteomes" id="UP000541810"/>
    </source>
</evidence>
<dbReference type="Proteomes" id="UP000541810">
    <property type="component" value="Unassembled WGS sequence"/>
</dbReference>
<comment type="similarity">
    <text evidence="1">Belongs to the polysaccharide synthase family.</text>
</comment>
<dbReference type="PANTHER" id="PTHR43318">
    <property type="entry name" value="UDP-N-ACETYLGLUCOSAMINE 4,6-DEHYDRATASE"/>
    <property type="match status" value="1"/>
</dbReference>
<dbReference type="RefSeq" id="WP_184678562.1">
    <property type="nucleotide sequence ID" value="NZ_JACHGY010000001.1"/>
</dbReference>
<name>A0A7X0H887_9BACT</name>
<feature type="domain" description="Polysaccharide biosynthesis protein CapD-like" evidence="3">
    <location>
        <begin position="173"/>
        <end position="453"/>
    </location>
</feature>
<dbReference type="Gene3D" id="3.40.50.720">
    <property type="entry name" value="NAD(P)-binding Rossmann-like Domain"/>
    <property type="match status" value="2"/>
</dbReference>